<keyword evidence="12" id="KW-1185">Reference proteome</keyword>
<keyword evidence="7 9" id="KW-0456">Lyase</keyword>
<dbReference type="InterPro" id="IPR002028">
    <property type="entry name" value="Trp_synthase_suA"/>
</dbReference>
<gene>
    <name evidence="9 11" type="primary">trpA</name>
    <name evidence="11" type="ORF">HLPR_11960</name>
</gene>
<evidence type="ECO:0000256" key="8">
    <source>
        <dbReference type="ARBA" id="ARBA00049047"/>
    </source>
</evidence>
<evidence type="ECO:0000256" key="10">
    <source>
        <dbReference type="RuleBase" id="RU003662"/>
    </source>
</evidence>
<evidence type="ECO:0000313" key="11">
    <source>
        <dbReference type="EMBL" id="BEP28865.1"/>
    </source>
</evidence>
<dbReference type="RefSeq" id="WP_338537167.1">
    <property type="nucleotide sequence ID" value="NZ_AP028654.1"/>
</dbReference>
<evidence type="ECO:0000256" key="9">
    <source>
        <dbReference type="HAMAP-Rule" id="MF_00131"/>
    </source>
</evidence>
<dbReference type="Pfam" id="PF00290">
    <property type="entry name" value="Trp_syntA"/>
    <property type="match status" value="1"/>
</dbReference>
<sequence length="263" mass="29260">MQINKIIETINNKNRAAFMPFITAGFPSIEKNIEYIKLIIESGADILELGVPYSDPLADGEVIQNSSKIALDNGFKIENLFEVIEKIKEFSDIPIVIMTYLNSVLSYGEVKFSFKLNSLGVNNVIIPDLPMEEKSILEGSFSKNKINLISILAPTSKERTKKIIDNSSGFLYVVSANGTTGETEMNVNIVKETLSDIWLEADIPLALGFGISSAKHIEEFRNHSNGLIVGSAIIKKINECERLKSQLPLRKFINELSLACFRN</sequence>
<dbReference type="CDD" id="cd04724">
    <property type="entry name" value="Tryptophan_synthase_alpha"/>
    <property type="match status" value="1"/>
</dbReference>
<organism evidence="11 12">
    <name type="scientific">Helicovermis profundi</name>
    <dbReference type="NCBI Taxonomy" id="3065157"/>
    <lineage>
        <taxon>Bacteria</taxon>
        <taxon>Bacillati</taxon>
        <taxon>Bacillota</taxon>
        <taxon>Clostridia</taxon>
        <taxon>Helicovermis</taxon>
    </lineage>
</organism>
<comment type="subunit">
    <text evidence="3 9">Tetramer of two alpha and two beta chains.</text>
</comment>
<reference evidence="11 12" key="1">
    <citation type="submission" date="2023-08" db="EMBL/GenBank/DDBJ databases">
        <title>Helicovermis profunda gen. nov., sp. nov., a novel mesophilic, fermentative bacterium within the Bacillota from a deep-sea hydrothermal vent chimney.</title>
        <authorList>
            <person name="Miyazaki U."/>
            <person name="Mizutani D."/>
            <person name="Hashimoto Y."/>
            <person name="Tame A."/>
            <person name="Sawayama S."/>
            <person name="Miyazaki J."/>
            <person name="Takai K."/>
            <person name="Nakagawa S."/>
        </authorList>
    </citation>
    <scope>NUCLEOTIDE SEQUENCE [LARGE SCALE GENOMIC DNA]</scope>
    <source>
        <strain evidence="11 12">S502</strain>
    </source>
</reference>
<dbReference type="PANTHER" id="PTHR43406">
    <property type="entry name" value="TRYPTOPHAN SYNTHASE, ALPHA CHAIN"/>
    <property type="match status" value="1"/>
</dbReference>
<evidence type="ECO:0000256" key="5">
    <source>
        <dbReference type="ARBA" id="ARBA00022822"/>
    </source>
</evidence>
<dbReference type="FunFam" id="3.20.20.70:FF:000037">
    <property type="entry name" value="Tryptophan synthase alpha chain"/>
    <property type="match status" value="1"/>
</dbReference>
<comment type="catalytic activity">
    <reaction evidence="8 9">
        <text>(1S,2R)-1-C-(indol-3-yl)glycerol 3-phosphate + L-serine = D-glyceraldehyde 3-phosphate + L-tryptophan + H2O</text>
        <dbReference type="Rhea" id="RHEA:10532"/>
        <dbReference type="ChEBI" id="CHEBI:15377"/>
        <dbReference type="ChEBI" id="CHEBI:33384"/>
        <dbReference type="ChEBI" id="CHEBI:57912"/>
        <dbReference type="ChEBI" id="CHEBI:58866"/>
        <dbReference type="ChEBI" id="CHEBI:59776"/>
        <dbReference type="EC" id="4.2.1.20"/>
    </reaction>
</comment>
<evidence type="ECO:0000256" key="3">
    <source>
        <dbReference type="ARBA" id="ARBA00011270"/>
    </source>
</evidence>
<dbReference type="NCBIfam" id="TIGR00262">
    <property type="entry name" value="trpA"/>
    <property type="match status" value="1"/>
</dbReference>
<dbReference type="HAMAP" id="MF_00131">
    <property type="entry name" value="Trp_synth_alpha"/>
    <property type="match status" value="1"/>
</dbReference>
<feature type="active site" description="Proton acceptor" evidence="9">
    <location>
        <position position="59"/>
    </location>
</feature>
<dbReference type="InterPro" id="IPR018204">
    <property type="entry name" value="Trp_synthase_alpha_AS"/>
</dbReference>
<dbReference type="AlphaFoldDB" id="A0AAU9EUV4"/>
<proteinExistence type="inferred from homology"/>
<dbReference type="GO" id="GO:0004834">
    <property type="term" value="F:tryptophan synthase activity"/>
    <property type="evidence" value="ECO:0007669"/>
    <property type="project" value="UniProtKB-UniRule"/>
</dbReference>
<comment type="pathway">
    <text evidence="2 9">Amino-acid biosynthesis; L-tryptophan biosynthesis; L-tryptophan from chorismate: step 5/5.</text>
</comment>
<comment type="similarity">
    <text evidence="9 10">Belongs to the TrpA family.</text>
</comment>
<dbReference type="KEGG" id="hprf:HLPR_11960"/>
<dbReference type="GO" id="GO:0005829">
    <property type="term" value="C:cytosol"/>
    <property type="evidence" value="ECO:0007669"/>
    <property type="project" value="TreeGrafter"/>
</dbReference>
<evidence type="ECO:0000313" key="12">
    <source>
        <dbReference type="Proteomes" id="UP001321786"/>
    </source>
</evidence>
<dbReference type="Gene3D" id="3.20.20.70">
    <property type="entry name" value="Aldolase class I"/>
    <property type="match status" value="1"/>
</dbReference>
<protein>
    <recommendedName>
        <fullName evidence="9">Tryptophan synthase alpha chain</fullName>
        <ecNumber evidence="9">4.2.1.20</ecNumber>
    </recommendedName>
</protein>
<evidence type="ECO:0000256" key="1">
    <source>
        <dbReference type="ARBA" id="ARBA00003365"/>
    </source>
</evidence>
<dbReference type="EC" id="4.2.1.20" evidence="9"/>
<dbReference type="PANTHER" id="PTHR43406:SF1">
    <property type="entry name" value="TRYPTOPHAN SYNTHASE ALPHA CHAIN, CHLOROPLASTIC"/>
    <property type="match status" value="1"/>
</dbReference>
<keyword evidence="6 9" id="KW-0057">Aromatic amino acid biosynthesis</keyword>
<feature type="active site" description="Proton acceptor" evidence="9">
    <location>
        <position position="48"/>
    </location>
</feature>
<evidence type="ECO:0000256" key="4">
    <source>
        <dbReference type="ARBA" id="ARBA00022605"/>
    </source>
</evidence>
<dbReference type="InterPro" id="IPR011060">
    <property type="entry name" value="RibuloseP-bd_barrel"/>
</dbReference>
<evidence type="ECO:0000256" key="2">
    <source>
        <dbReference type="ARBA" id="ARBA00004733"/>
    </source>
</evidence>
<dbReference type="PROSITE" id="PS00167">
    <property type="entry name" value="TRP_SYNTHASE_ALPHA"/>
    <property type="match status" value="1"/>
</dbReference>
<dbReference type="Proteomes" id="UP001321786">
    <property type="component" value="Chromosome"/>
</dbReference>
<accession>A0AAU9EUV4</accession>
<keyword evidence="4 9" id="KW-0028">Amino-acid biosynthesis</keyword>
<comment type="function">
    <text evidence="1 9">The alpha subunit is responsible for the aldol cleavage of indoleglycerol phosphate to indole and glyceraldehyde 3-phosphate.</text>
</comment>
<keyword evidence="5 9" id="KW-0822">Tryptophan biosynthesis</keyword>
<evidence type="ECO:0000256" key="6">
    <source>
        <dbReference type="ARBA" id="ARBA00023141"/>
    </source>
</evidence>
<dbReference type="EMBL" id="AP028654">
    <property type="protein sequence ID" value="BEP28865.1"/>
    <property type="molecule type" value="Genomic_DNA"/>
</dbReference>
<name>A0AAU9EUV4_9FIRM</name>
<evidence type="ECO:0000256" key="7">
    <source>
        <dbReference type="ARBA" id="ARBA00023239"/>
    </source>
</evidence>
<dbReference type="SUPFAM" id="SSF51366">
    <property type="entry name" value="Ribulose-phoshate binding barrel"/>
    <property type="match status" value="1"/>
</dbReference>
<dbReference type="InterPro" id="IPR013785">
    <property type="entry name" value="Aldolase_TIM"/>
</dbReference>